<evidence type="ECO:0000256" key="9">
    <source>
        <dbReference type="ARBA" id="ARBA00052194"/>
    </source>
</evidence>
<dbReference type="InterPro" id="IPR020630">
    <property type="entry name" value="THF_DH/CycHdrlase_cat_dom"/>
</dbReference>
<evidence type="ECO:0000256" key="11">
    <source>
        <dbReference type="ARBA" id="ARBA00061364"/>
    </source>
</evidence>
<comment type="similarity">
    <text evidence="11">Belongs to the tetrahydrofolate dehydrogenase/cyclohydrolase family.</text>
</comment>
<evidence type="ECO:0000313" key="15">
    <source>
        <dbReference type="Proteomes" id="UP001465755"/>
    </source>
</evidence>
<dbReference type="InterPro" id="IPR020631">
    <property type="entry name" value="THF_DH/CycHdrlase_NAD-bd_dom"/>
</dbReference>
<keyword evidence="6" id="KW-0560">Oxidoreductase</keyword>
<evidence type="ECO:0008006" key="16">
    <source>
        <dbReference type="Google" id="ProtNLM"/>
    </source>
</evidence>
<comment type="function">
    <text evidence="10">Catalyzes the oxidation of 5,10-methylenetetrahydrofolate to 5,10-methenyltetrahydrofolate and then the hydrolysis of 5,10-methenyltetrahydrofolate to 10-formyltetrahydrofolate.</text>
</comment>
<dbReference type="PANTHER" id="PTHR48099:SF5">
    <property type="entry name" value="C-1-TETRAHYDROFOLATE SYNTHASE, CYTOPLASMIC"/>
    <property type="match status" value="1"/>
</dbReference>
<comment type="catalytic activity">
    <reaction evidence="9">
        <text>(6R)-5,10-methylene-5,6,7,8-tetrahydrofolate + NADP(+) = (6R)-5,10-methenyltetrahydrofolate + NADPH</text>
        <dbReference type="Rhea" id="RHEA:22812"/>
        <dbReference type="ChEBI" id="CHEBI:15636"/>
        <dbReference type="ChEBI" id="CHEBI:57455"/>
        <dbReference type="ChEBI" id="CHEBI:57783"/>
        <dbReference type="ChEBI" id="CHEBI:58349"/>
        <dbReference type="EC" id="1.5.1.5"/>
    </reaction>
</comment>
<keyword evidence="7" id="KW-0511">Multifunctional enzyme</keyword>
<sequence length="300" mass="31898">MAAADSSGQAKLIDGKEIAATIRSEIKVEVDKLKEATGKVPGLAVVLVGTRGDSETYVRSKRKACEEVGIASFDADLPEDVSEEEVLKVVKEFNSNPDIHGILVQLPLPKHMDSYKVTDAISPEKDVDGFHPANIGALAMRDRTPLFVPCTPKGCLELLKRSGIQISGRNACIIGRSNIVGTPMAMLLQRHDATVSVVHSRTADPAPIVSRADIVVAAVGNAEMVRAAWVKPGAAVLDVGTNPVEDASKKRGYRLVGDVAFEEVRQKAGHITPVPGGVGPMTIAMLLKNCLESAQRILQG</sequence>
<evidence type="ECO:0000256" key="7">
    <source>
        <dbReference type="ARBA" id="ARBA00023268"/>
    </source>
</evidence>
<dbReference type="Gene3D" id="3.40.50.720">
    <property type="entry name" value="NAD(P)-binding Rossmann-like Domain"/>
    <property type="match status" value="1"/>
</dbReference>
<dbReference type="Pfam" id="PF02882">
    <property type="entry name" value="THF_DHG_CYH_C"/>
    <property type="match status" value="1"/>
</dbReference>
<evidence type="ECO:0000256" key="8">
    <source>
        <dbReference type="ARBA" id="ARBA00036357"/>
    </source>
</evidence>
<dbReference type="HAMAP" id="MF_01576">
    <property type="entry name" value="THF_DHG_CYH"/>
    <property type="match status" value="1"/>
</dbReference>
<evidence type="ECO:0000256" key="3">
    <source>
        <dbReference type="ARBA" id="ARBA00022563"/>
    </source>
</evidence>
<evidence type="ECO:0000256" key="2">
    <source>
        <dbReference type="ARBA" id="ARBA00011738"/>
    </source>
</evidence>
<comment type="subunit">
    <text evidence="2">Homodimer.</text>
</comment>
<dbReference type="SUPFAM" id="SSF53223">
    <property type="entry name" value="Aminoacid dehydrogenase-like, N-terminal domain"/>
    <property type="match status" value="1"/>
</dbReference>
<name>A0AAW1PVQ9_9CHLO</name>
<evidence type="ECO:0000259" key="13">
    <source>
        <dbReference type="Pfam" id="PF02882"/>
    </source>
</evidence>
<dbReference type="Pfam" id="PF00763">
    <property type="entry name" value="THF_DHG_CYH"/>
    <property type="match status" value="1"/>
</dbReference>
<feature type="domain" description="Tetrahydrofolate dehydrogenase/cyclohydrolase catalytic" evidence="12">
    <location>
        <begin position="13"/>
        <end position="128"/>
    </location>
</feature>
<proteinExistence type="inferred from homology"/>
<evidence type="ECO:0000256" key="10">
    <source>
        <dbReference type="ARBA" id="ARBA00058319"/>
    </source>
</evidence>
<evidence type="ECO:0000256" key="1">
    <source>
        <dbReference type="ARBA" id="ARBA00004777"/>
    </source>
</evidence>
<dbReference type="PROSITE" id="PS00767">
    <property type="entry name" value="THF_DHG_CYH_2"/>
    <property type="match status" value="1"/>
</dbReference>
<keyword evidence="4" id="KW-0378">Hydrolase</keyword>
<accession>A0AAW1PVQ9</accession>
<dbReference type="GO" id="GO:0005829">
    <property type="term" value="C:cytosol"/>
    <property type="evidence" value="ECO:0007669"/>
    <property type="project" value="TreeGrafter"/>
</dbReference>
<evidence type="ECO:0000259" key="12">
    <source>
        <dbReference type="Pfam" id="PF00763"/>
    </source>
</evidence>
<evidence type="ECO:0000256" key="5">
    <source>
        <dbReference type="ARBA" id="ARBA00022857"/>
    </source>
</evidence>
<dbReference type="InterPro" id="IPR046346">
    <property type="entry name" value="Aminoacid_DH-like_N_sf"/>
</dbReference>
<dbReference type="GO" id="GO:0004477">
    <property type="term" value="F:methenyltetrahydrofolate cyclohydrolase activity"/>
    <property type="evidence" value="ECO:0007669"/>
    <property type="project" value="UniProtKB-EC"/>
</dbReference>
<gene>
    <name evidence="14" type="ORF">WJX73_009858</name>
</gene>
<comment type="caution">
    <text evidence="14">The sequence shown here is derived from an EMBL/GenBank/DDBJ whole genome shotgun (WGS) entry which is preliminary data.</text>
</comment>
<dbReference type="Proteomes" id="UP001465755">
    <property type="component" value="Unassembled WGS sequence"/>
</dbReference>
<feature type="domain" description="Tetrahydrofolate dehydrogenase/cyclohydrolase NAD(P)-binding" evidence="13">
    <location>
        <begin position="149"/>
        <end position="296"/>
    </location>
</feature>
<evidence type="ECO:0000313" key="14">
    <source>
        <dbReference type="EMBL" id="KAK9814038.1"/>
    </source>
</evidence>
<keyword evidence="5" id="KW-0521">NADP</keyword>
<dbReference type="InterPro" id="IPR036291">
    <property type="entry name" value="NAD(P)-bd_dom_sf"/>
</dbReference>
<dbReference type="GO" id="GO:0004488">
    <property type="term" value="F:methylenetetrahydrofolate dehydrogenase (NADP+) activity"/>
    <property type="evidence" value="ECO:0007669"/>
    <property type="project" value="UniProtKB-EC"/>
</dbReference>
<dbReference type="EMBL" id="JALJOQ010000002">
    <property type="protein sequence ID" value="KAK9814038.1"/>
    <property type="molecule type" value="Genomic_DNA"/>
</dbReference>
<dbReference type="SUPFAM" id="SSF51735">
    <property type="entry name" value="NAD(P)-binding Rossmann-fold domains"/>
    <property type="match status" value="1"/>
</dbReference>
<dbReference type="Gene3D" id="3.40.50.10860">
    <property type="entry name" value="Leucine Dehydrogenase, chain A, domain 1"/>
    <property type="match status" value="1"/>
</dbReference>
<comment type="catalytic activity">
    <reaction evidence="8">
        <text>(6R)-5,10-methenyltetrahydrofolate + H2O = (6R)-10-formyltetrahydrofolate + H(+)</text>
        <dbReference type="Rhea" id="RHEA:23700"/>
        <dbReference type="ChEBI" id="CHEBI:15377"/>
        <dbReference type="ChEBI" id="CHEBI:15378"/>
        <dbReference type="ChEBI" id="CHEBI:57455"/>
        <dbReference type="ChEBI" id="CHEBI:195366"/>
        <dbReference type="EC" id="3.5.4.9"/>
    </reaction>
</comment>
<protein>
    <recommendedName>
        <fullName evidence="16">Methenyltetrahydrofolate cyclohydrolase</fullName>
    </recommendedName>
</protein>
<comment type="pathway">
    <text evidence="1">One-carbon metabolism; tetrahydrofolate interconversion.</text>
</comment>
<keyword evidence="3" id="KW-0554">One-carbon metabolism</keyword>
<keyword evidence="15" id="KW-1185">Reference proteome</keyword>
<dbReference type="PANTHER" id="PTHR48099">
    <property type="entry name" value="C-1-TETRAHYDROFOLATE SYNTHASE, CYTOPLASMIC-RELATED"/>
    <property type="match status" value="1"/>
</dbReference>
<dbReference type="InterPro" id="IPR020867">
    <property type="entry name" value="THF_DH/CycHdrlase_CS"/>
</dbReference>
<dbReference type="GO" id="GO:0035999">
    <property type="term" value="P:tetrahydrofolate interconversion"/>
    <property type="evidence" value="ECO:0007669"/>
    <property type="project" value="TreeGrafter"/>
</dbReference>
<dbReference type="AlphaFoldDB" id="A0AAW1PVQ9"/>
<evidence type="ECO:0000256" key="4">
    <source>
        <dbReference type="ARBA" id="ARBA00022801"/>
    </source>
</evidence>
<evidence type="ECO:0000256" key="6">
    <source>
        <dbReference type="ARBA" id="ARBA00023002"/>
    </source>
</evidence>
<dbReference type="InterPro" id="IPR000672">
    <property type="entry name" value="THF_DH/CycHdrlase"/>
</dbReference>
<dbReference type="CDD" id="cd01080">
    <property type="entry name" value="NAD_bind_m-THF_DH_Cyclohyd"/>
    <property type="match status" value="1"/>
</dbReference>
<reference evidence="14 15" key="1">
    <citation type="journal article" date="2024" name="Nat. Commun.">
        <title>Phylogenomics reveals the evolutionary origins of lichenization in chlorophyte algae.</title>
        <authorList>
            <person name="Puginier C."/>
            <person name="Libourel C."/>
            <person name="Otte J."/>
            <person name="Skaloud P."/>
            <person name="Haon M."/>
            <person name="Grisel S."/>
            <person name="Petersen M."/>
            <person name="Berrin J.G."/>
            <person name="Delaux P.M."/>
            <person name="Dal Grande F."/>
            <person name="Keller J."/>
        </authorList>
    </citation>
    <scope>NUCLEOTIDE SEQUENCE [LARGE SCALE GENOMIC DNA]</scope>
    <source>
        <strain evidence="14 15">SAG 2036</strain>
    </source>
</reference>
<dbReference type="FunFam" id="3.40.50.10860:FF:000001">
    <property type="entry name" value="Bifunctional protein FolD"/>
    <property type="match status" value="1"/>
</dbReference>
<dbReference type="FunFam" id="3.40.50.720:FF:000006">
    <property type="entry name" value="Bifunctional protein FolD"/>
    <property type="match status" value="1"/>
</dbReference>
<organism evidence="14 15">
    <name type="scientific">Symbiochloris irregularis</name>
    <dbReference type="NCBI Taxonomy" id="706552"/>
    <lineage>
        <taxon>Eukaryota</taxon>
        <taxon>Viridiplantae</taxon>
        <taxon>Chlorophyta</taxon>
        <taxon>core chlorophytes</taxon>
        <taxon>Trebouxiophyceae</taxon>
        <taxon>Trebouxiales</taxon>
        <taxon>Trebouxiaceae</taxon>
        <taxon>Symbiochloris</taxon>
    </lineage>
</organism>
<dbReference type="PRINTS" id="PR00085">
    <property type="entry name" value="THFDHDRGNASE"/>
</dbReference>